<reference evidence="2 3" key="1">
    <citation type="submission" date="2023-07" db="EMBL/GenBank/DDBJ databases">
        <title>Closed genoem sequence of Methanosarcinaceae archaeon Ac7.</title>
        <authorList>
            <person name="Poehlein A."/>
            <person name="Protasov E."/>
            <person name="Platt K."/>
            <person name="Reeh H."/>
            <person name="Daniel R."/>
            <person name="Brune A."/>
        </authorList>
    </citation>
    <scope>NUCLEOTIDE SEQUENCE [LARGE SCALE GENOMIC DNA]</scope>
    <source>
        <strain evidence="2 3">Ac7</strain>
    </source>
</reference>
<dbReference type="AlphaFoldDB" id="A0AA96V6A9"/>
<sequence>MANHPYHSIFKNNLILFAVFLFIFAASLFFVYSPDGVFPAALSTVFLILFMIFLLTGSLSMGFCQKTESCPFWLVF</sequence>
<evidence type="ECO:0000313" key="2">
    <source>
        <dbReference type="EMBL" id="WNY25908.1"/>
    </source>
</evidence>
<feature type="transmembrane region" description="Helical" evidence="1">
    <location>
        <begin position="38"/>
        <end position="56"/>
    </location>
</feature>
<gene>
    <name evidence="2" type="ORF">MsAc7_14730</name>
</gene>
<protein>
    <submittedName>
        <fullName evidence="2">Uncharacterized protein</fullName>
    </submittedName>
</protein>
<evidence type="ECO:0000313" key="3">
    <source>
        <dbReference type="Proteomes" id="UP001303587"/>
    </source>
</evidence>
<feature type="transmembrane region" description="Helical" evidence="1">
    <location>
        <begin position="12"/>
        <end position="32"/>
    </location>
</feature>
<evidence type="ECO:0000256" key="1">
    <source>
        <dbReference type="SAM" id="Phobius"/>
    </source>
</evidence>
<keyword evidence="1" id="KW-0812">Transmembrane</keyword>
<accession>A0AA96V6A9</accession>
<keyword evidence="3" id="KW-1185">Reference proteome</keyword>
<organism evidence="2 3">
    <name type="scientific">Methanolapillus millepedarum</name>
    <dbReference type="NCBI Taxonomy" id="3028296"/>
    <lineage>
        <taxon>Archaea</taxon>
        <taxon>Methanobacteriati</taxon>
        <taxon>Methanobacteriota</taxon>
        <taxon>Stenosarchaea group</taxon>
        <taxon>Methanomicrobia</taxon>
        <taxon>Methanosarcinales</taxon>
        <taxon>Methanosarcinaceae</taxon>
        <taxon>Methanolapillus</taxon>
    </lineage>
</organism>
<name>A0AA96V6A9_9EURY</name>
<dbReference type="Proteomes" id="UP001303587">
    <property type="component" value="Chromosome"/>
</dbReference>
<keyword evidence="1" id="KW-1133">Transmembrane helix</keyword>
<keyword evidence="1" id="KW-0472">Membrane</keyword>
<dbReference type="EMBL" id="CP131060">
    <property type="protein sequence ID" value="WNY25908.1"/>
    <property type="molecule type" value="Genomic_DNA"/>
</dbReference>
<proteinExistence type="predicted"/>